<protein>
    <submittedName>
        <fullName evidence="2">17841_t:CDS:1</fullName>
    </submittedName>
</protein>
<gene>
    <name evidence="2" type="ORF">FWILDA_LOCUS632</name>
</gene>
<evidence type="ECO:0000256" key="1">
    <source>
        <dbReference type="SAM" id="Coils"/>
    </source>
</evidence>
<feature type="coiled-coil region" evidence="1">
    <location>
        <begin position="830"/>
        <end position="884"/>
    </location>
</feature>
<keyword evidence="1" id="KW-0175">Coiled coil</keyword>
<dbReference type="SUPFAM" id="SSF52540">
    <property type="entry name" value="P-loop containing nucleoside triphosphate hydrolases"/>
    <property type="match status" value="1"/>
</dbReference>
<evidence type="ECO:0000313" key="2">
    <source>
        <dbReference type="EMBL" id="CAI2162580.1"/>
    </source>
</evidence>
<dbReference type="InterPro" id="IPR027417">
    <property type="entry name" value="P-loop_NTPase"/>
</dbReference>
<organism evidence="2 3">
    <name type="scientific">Funneliformis geosporum</name>
    <dbReference type="NCBI Taxonomy" id="1117311"/>
    <lineage>
        <taxon>Eukaryota</taxon>
        <taxon>Fungi</taxon>
        <taxon>Fungi incertae sedis</taxon>
        <taxon>Mucoromycota</taxon>
        <taxon>Glomeromycotina</taxon>
        <taxon>Glomeromycetes</taxon>
        <taxon>Glomerales</taxon>
        <taxon>Glomeraceae</taxon>
        <taxon>Funneliformis</taxon>
    </lineage>
</organism>
<dbReference type="Gene3D" id="3.40.50.300">
    <property type="entry name" value="P-loop containing nucleotide triphosphate hydrolases"/>
    <property type="match status" value="2"/>
</dbReference>
<name>A0A9W4SBR8_9GLOM</name>
<dbReference type="OrthoDB" id="2385619at2759"/>
<comment type="caution">
    <text evidence="2">The sequence shown here is derived from an EMBL/GenBank/DDBJ whole genome shotgun (WGS) entry which is preliminary data.</text>
</comment>
<accession>A0A9W4SBR8</accession>
<proteinExistence type="predicted"/>
<dbReference type="AlphaFoldDB" id="A0A9W4SBR8"/>
<reference evidence="2" key="1">
    <citation type="submission" date="2022-08" db="EMBL/GenBank/DDBJ databases">
        <authorList>
            <person name="Kallberg Y."/>
            <person name="Tangrot J."/>
            <person name="Rosling A."/>
        </authorList>
    </citation>
    <scope>NUCLEOTIDE SEQUENCE</scope>
    <source>
        <strain evidence="2">Wild A</strain>
    </source>
</reference>
<evidence type="ECO:0000313" key="3">
    <source>
        <dbReference type="Proteomes" id="UP001153678"/>
    </source>
</evidence>
<dbReference type="EMBL" id="CAMKVN010000043">
    <property type="protein sequence ID" value="CAI2162580.1"/>
    <property type="molecule type" value="Genomic_DNA"/>
</dbReference>
<dbReference type="Proteomes" id="UP001153678">
    <property type="component" value="Unassembled WGS sequence"/>
</dbReference>
<keyword evidence="3" id="KW-1185">Reference proteome</keyword>
<sequence>MLNKLIAADKDVQDLQLLQDGVGHEDLTKSGWLEEKKGYVIPKKFTEPEEDLHRDQKGAFLLSFFYDKARDGNNRAFDPTDLDQENKVIGGNKGMAGHLAIGTGVGKTTKLINCCVYCGKEKSQTSMEFCRQGTFTKATDEEIAKGKADKEKQEIYISHDANTGQFGSKEEGQKGLSVMFFGNLLGTVARNLFEEKDTIVVFDEAHFNNPGYQALQFEMIKAGYKCLRMSATFPKTPFSATSTYHMTRMFSGKLNPKMPAGLMKIDNAEQAEIIEEMRGAKIGSIKFKTEKGLPIFIEVNLEERIRAGINTKYTIYGEQYDENCEDVSYGQPYGSLGIVDGRREMGYTPDVDTVICSGITETKNLGNYFSYSDPVVGFTPISSLVQQMGRCARVKPGLAITLTKESMEMDLSDNVSAAMVKACFDGNTKQINEKDYKQIYDIDILRGALAYPSSKTFGKAPEEILMGLKVSEKQIKGRDEKVPMKPEVALKTLKEMIANFIIQDGSFPQGLDMKKQEKMIGVVLGEKLGSDKGKEEIVRETRKVLNGLVKTKKDELGSKDFDGGKKCSKNPNTIRKLAGLYKLTDANVDYKRLKNDEGEELKHKNMNHQQRIKLGTELQEIKELTYCQNSKAHLEEIADLPDFRQEIEETTKRDTLEAFKELEQKLARGLFKHLVNRKGNSEATAYKDKDLVFSENLKKISEQATEEDTMDGYYNLLKSFRKSYDELVKLKKSEDNADAFLKQLTEINEVDLGDGNLTFNCNVCRKDLGDDSQTQIFRCVLDGENHEKIFYQECPQKQQEPNFWERIPLPAKIGGGVITALLGLLATQKAEKFEDKLKTVKDNLEKKEHLYSDEDGKFYPPKEHETEQDKIKFQEHQAEEYVENVLKPEYEKKSQGEMMAEGFFDGQTENLIIRLYEKATDEEKETFKDKVAEVFPDSPLLGKLSKDDPQVRLIRNKARQEKVKVQQEAILTKLKIEEAAIKEEIKHLARIKGIEIGVAEIEKKEPVDLLATLKHHGTNLVKDKVGNLLNQDKKEK</sequence>